<keyword evidence="3" id="KW-1185">Reference proteome</keyword>
<evidence type="ECO:0000313" key="3">
    <source>
        <dbReference type="Proteomes" id="UP001498469"/>
    </source>
</evidence>
<dbReference type="RefSeq" id="WP_216247578.1">
    <property type="nucleotide sequence ID" value="NZ_JAZHFS010000001.1"/>
</dbReference>
<feature type="domain" description="SPOR" evidence="1">
    <location>
        <begin position="195"/>
        <end position="233"/>
    </location>
</feature>
<dbReference type="EMBL" id="JAZHFS010000001">
    <property type="protein sequence ID" value="MEF2110920.1"/>
    <property type="molecule type" value="Genomic_DNA"/>
</dbReference>
<sequence>MRISVDFGHGTGEDRGAEGYLNEEKVIREYGPLVVAGLEKLGYTVLNCTPTMAGLTLAQSLAYRVNASNNFKAIFHLCLHVNAFETDEAQGCEVEYISATGKRYADNISAQIANLGFTNRGSVSRPNLYVLKYTNAAAILIEPFFCDTKTDCNKYSAAKLANAIVKGFTGKDIPGTVVVKPAVVTKPVIVAPKVVTSVRTYRVVTGSFVDETNADARIAELKAKGFESFKVLI</sequence>
<dbReference type="InterPro" id="IPR050695">
    <property type="entry name" value="N-acetylmuramoyl_amidase_3"/>
</dbReference>
<comment type="caution">
    <text evidence="2">The sequence shown here is derived from an EMBL/GenBank/DDBJ whole genome shotgun (WGS) entry which is preliminary data.</text>
</comment>
<dbReference type="PANTHER" id="PTHR30404">
    <property type="entry name" value="N-ACETYLMURAMOYL-L-ALANINE AMIDASE"/>
    <property type="match status" value="1"/>
</dbReference>
<organism evidence="2 3">
    <name type="scientific">Clostridium frigoriphilum</name>
    <dbReference type="NCBI Taxonomy" id="443253"/>
    <lineage>
        <taxon>Bacteria</taxon>
        <taxon>Bacillati</taxon>
        <taxon>Bacillota</taxon>
        <taxon>Clostridia</taxon>
        <taxon>Eubacteriales</taxon>
        <taxon>Clostridiaceae</taxon>
        <taxon>Clostridium</taxon>
    </lineage>
</organism>
<evidence type="ECO:0000313" key="2">
    <source>
        <dbReference type="EMBL" id="MEF2110920.1"/>
    </source>
</evidence>
<dbReference type="PANTHER" id="PTHR30404:SF8">
    <property type="entry name" value="AUTOLYSIN PH-RELATED"/>
    <property type="match status" value="1"/>
</dbReference>
<dbReference type="InterPro" id="IPR007730">
    <property type="entry name" value="SPOR-like_dom"/>
</dbReference>
<dbReference type="CDD" id="cd02696">
    <property type="entry name" value="MurNAc-LAA"/>
    <property type="match status" value="1"/>
</dbReference>
<name>A0ABU7UHP7_9CLOT</name>
<dbReference type="PROSITE" id="PS51724">
    <property type="entry name" value="SPOR"/>
    <property type="match status" value="1"/>
</dbReference>
<dbReference type="Proteomes" id="UP001498469">
    <property type="component" value="Unassembled WGS sequence"/>
</dbReference>
<accession>A0ABU7UHP7</accession>
<dbReference type="SMART" id="SM00646">
    <property type="entry name" value="Ami_3"/>
    <property type="match status" value="1"/>
</dbReference>
<protein>
    <submittedName>
        <fullName evidence="2">N-acetylmuramoyl-L-alanine amidase</fullName>
    </submittedName>
</protein>
<evidence type="ECO:0000259" key="1">
    <source>
        <dbReference type="PROSITE" id="PS51724"/>
    </source>
</evidence>
<reference evidence="2 3" key="1">
    <citation type="submission" date="2023-11" db="EMBL/GenBank/DDBJ databases">
        <title>Draft genome sequence of a psychrophilic Clostridium strain from permafrost water brine.</title>
        <authorList>
            <person name="Shcherbakova V.A."/>
            <person name="Trubitsyn V.E."/>
            <person name="Zakharyuk A.G."/>
        </authorList>
    </citation>
    <scope>NUCLEOTIDE SEQUENCE [LARGE SCALE GENOMIC DNA]</scope>
    <source>
        <strain evidence="2 3">14F</strain>
    </source>
</reference>
<dbReference type="InterPro" id="IPR002508">
    <property type="entry name" value="MurNAc-LAA_cat"/>
</dbReference>
<dbReference type="Pfam" id="PF01520">
    <property type="entry name" value="Amidase_3"/>
    <property type="match status" value="1"/>
</dbReference>
<gene>
    <name evidence="2" type="ORF">SJI18_01200</name>
</gene>
<proteinExistence type="predicted"/>